<dbReference type="InterPro" id="IPR006669">
    <property type="entry name" value="MgtE_transporter"/>
</dbReference>
<keyword evidence="1" id="KW-0129">CBS domain</keyword>
<dbReference type="InterPro" id="IPR000644">
    <property type="entry name" value="CBS_dom"/>
</dbReference>
<evidence type="ECO:0000256" key="2">
    <source>
        <dbReference type="SAM" id="MobiDB-lite"/>
    </source>
</evidence>
<dbReference type="InterPro" id="IPR006668">
    <property type="entry name" value="Mg_transptr_MgtE_intracell_dom"/>
</dbReference>
<evidence type="ECO:0000313" key="4">
    <source>
        <dbReference type="EMBL" id="GIM78278.1"/>
    </source>
</evidence>
<dbReference type="SMART" id="SM00924">
    <property type="entry name" value="MgtE_N"/>
    <property type="match status" value="1"/>
</dbReference>
<keyword evidence="5" id="KW-1185">Reference proteome</keyword>
<accession>A0A919SWC4</accession>
<dbReference type="InterPro" id="IPR058838">
    <property type="entry name" value="SH3_actinomycetes"/>
</dbReference>
<dbReference type="Pfam" id="PF00571">
    <property type="entry name" value="CBS"/>
    <property type="match status" value="2"/>
</dbReference>
<organism evidence="4 5">
    <name type="scientific">Winogradskya consettensis</name>
    <dbReference type="NCBI Taxonomy" id="113560"/>
    <lineage>
        <taxon>Bacteria</taxon>
        <taxon>Bacillati</taxon>
        <taxon>Actinomycetota</taxon>
        <taxon>Actinomycetes</taxon>
        <taxon>Micromonosporales</taxon>
        <taxon>Micromonosporaceae</taxon>
        <taxon>Winogradskya</taxon>
    </lineage>
</organism>
<protein>
    <submittedName>
        <fullName evidence="4">Magnesium transporter</fullName>
    </submittedName>
</protein>
<dbReference type="GO" id="GO:0015095">
    <property type="term" value="F:magnesium ion transmembrane transporter activity"/>
    <property type="evidence" value="ECO:0007669"/>
    <property type="project" value="InterPro"/>
</dbReference>
<dbReference type="Pfam" id="PF26205">
    <property type="entry name" value="SH3_actinomycetes"/>
    <property type="match status" value="1"/>
</dbReference>
<dbReference type="Pfam" id="PF03448">
    <property type="entry name" value="MgtE_N"/>
    <property type="match status" value="1"/>
</dbReference>
<evidence type="ECO:0000259" key="3">
    <source>
        <dbReference type="PROSITE" id="PS51371"/>
    </source>
</evidence>
<dbReference type="CDD" id="cd04606">
    <property type="entry name" value="CBS_pair_Mg_transporter"/>
    <property type="match status" value="1"/>
</dbReference>
<evidence type="ECO:0000313" key="5">
    <source>
        <dbReference type="Proteomes" id="UP000680865"/>
    </source>
</evidence>
<reference evidence="4" key="1">
    <citation type="submission" date="2021-03" db="EMBL/GenBank/DDBJ databases">
        <title>Whole genome shotgun sequence of Actinoplanes consettensis NBRC 14913.</title>
        <authorList>
            <person name="Komaki H."/>
            <person name="Tamura T."/>
        </authorList>
    </citation>
    <scope>NUCLEOTIDE SEQUENCE</scope>
    <source>
        <strain evidence="4">NBRC 14913</strain>
    </source>
</reference>
<dbReference type="PROSITE" id="PS51371">
    <property type="entry name" value="CBS"/>
    <property type="match status" value="1"/>
</dbReference>
<dbReference type="SUPFAM" id="SSF158791">
    <property type="entry name" value="MgtE N-terminal domain-like"/>
    <property type="match status" value="1"/>
</dbReference>
<dbReference type="InterPro" id="IPR046342">
    <property type="entry name" value="CBS_dom_sf"/>
</dbReference>
<dbReference type="EMBL" id="BOQP01000034">
    <property type="protein sequence ID" value="GIM78278.1"/>
    <property type="molecule type" value="Genomic_DNA"/>
</dbReference>
<proteinExistence type="predicted"/>
<dbReference type="InterPro" id="IPR038076">
    <property type="entry name" value="MgtE_N_sf"/>
</dbReference>
<evidence type="ECO:0000256" key="1">
    <source>
        <dbReference type="PROSITE-ProRule" id="PRU00703"/>
    </source>
</evidence>
<feature type="domain" description="CBS" evidence="3">
    <location>
        <begin position="355"/>
        <end position="413"/>
    </location>
</feature>
<comment type="caution">
    <text evidence="4">The sequence shown here is derived from an EMBL/GenBank/DDBJ whole genome shotgun (WGS) entry which is preliminary data.</text>
</comment>
<dbReference type="AlphaFoldDB" id="A0A919SWC4"/>
<dbReference type="InterPro" id="IPR011033">
    <property type="entry name" value="PRC_barrel-like_sf"/>
</dbReference>
<dbReference type="Proteomes" id="UP000680865">
    <property type="component" value="Unassembled WGS sequence"/>
</dbReference>
<sequence>MGTKVYLARLAALPVFDPNGDRVGRVRDAVVRLRTTNRPPQVVGLVAEMALRRRIFLPIGRVTSMDADAVVLSTGTLNLRRFEKRPNELLVLEDLLDRRVTITPESGDGPADNAIVVDLGMELNRNNEWLITRVAVRQNTGRLTRRGHTYQVEYDRVKGLVGPTDTQGSANLVALLEQMRPADMANALQDLPDERRNEVAAALSDRTLADVLEELPEHDQVEILIRLDRERAADVLERMDPDDAADLLAELPKAEQTILLDLMEPEEAAPVRQLMSYTPGTAGSVMTSEPVIMPPDATVAEALARIREPELSPVVAAQVFVARAPSATPSGKYLGMVHFQRLLREPPAAILGGLIEKDLDPLRPETGLTEITRRMATYDMVAMPVVDSTYRLVGAVTVDDVLDHSLPRDWRDRDASDDAADDAAGDALRDEDGYALEPAPAPAPIMPGPNGGSRR</sequence>
<gene>
    <name evidence="4" type="ORF">Aco04nite_59610</name>
</gene>
<dbReference type="SUPFAM" id="SSF50346">
    <property type="entry name" value="PRC-barrel domain"/>
    <property type="match status" value="1"/>
</dbReference>
<dbReference type="Gene3D" id="3.10.580.10">
    <property type="entry name" value="CBS-domain"/>
    <property type="match status" value="1"/>
</dbReference>
<name>A0A919SWC4_9ACTN</name>
<dbReference type="Gene3D" id="1.25.60.10">
    <property type="entry name" value="MgtE N-terminal domain-like"/>
    <property type="match status" value="1"/>
</dbReference>
<dbReference type="PANTHER" id="PTHR43773">
    <property type="entry name" value="MAGNESIUM TRANSPORTER MGTE"/>
    <property type="match status" value="1"/>
</dbReference>
<feature type="region of interest" description="Disordered" evidence="2">
    <location>
        <begin position="408"/>
        <end position="455"/>
    </location>
</feature>
<dbReference type="PANTHER" id="PTHR43773:SF1">
    <property type="entry name" value="MAGNESIUM TRANSPORTER MGTE"/>
    <property type="match status" value="1"/>
</dbReference>
<dbReference type="SUPFAM" id="SSF54631">
    <property type="entry name" value="CBS-domain pair"/>
    <property type="match status" value="1"/>
</dbReference>
<dbReference type="GO" id="GO:0016020">
    <property type="term" value="C:membrane"/>
    <property type="evidence" value="ECO:0007669"/>
    <property type="project" value="InterPro"/>
</dbReference>